<accession>A0AA87RE35</accession>
<dbReference type="Gene3D" id="3.40.960.10">
    <property type="entry name" value="VSR Endonuclease"/>
    <property type="match status" value="1"/>
</dbReference>
<proteinExistence type="predicted"/>
<sequence length="281" mass="30432">MRDIAVDLAAAGGAATRTALRALGHTSRQIGAAIARGEAQAVGRSWVMPPEADASIKAALEAGGVLGGASALRSYGVWVTDDPGLQIATQPTRGAAAVSVGVRIWERFEPDARPWRVSIVDALAQHARRVAREHAIASIDSALHHGLIAEHDLDRLFAMLPARCATWRRLLDPQAGSGLESLVRVACLDRGWRVESQVPAPGGGFSDLLIDGWLYVEADGDEWHDNEKQAGKDRRRNRAITDKGDRWLRFGYAEIVHDRDRTIETIALVLAQGRPGLRRAS</sequence>
<comment type="caution">
    <text evidence="2">The sequence shown here is derived from an EMBL/GenBank/DDBJ whole genome shotgun (WGS) entry which is preliminary data.</text>
</comment>
<gene>
    <name evidence="2" type="ORF">ABA31_27310</name>
</gene>
<evidence type="ECO:0000313" key="3">
    <source>
        <dbReference type="Proteomes" id="UP000321749"/>
    </source>
</evidence>
<dbReference type="EMBL" id="BJUU01000026">
    <property type="protein sequence ID" value="GEK81380.1"/>
    <property type="molecule type" value="Genomic_DNA"/>
</dbReference>
<dbReference type="Proteomes" id="UP000321749">
    <property type="component" value="Unassembled WGS sequence"/>
</dbReference>
<evidence type="ECO:0000313" key="2">
    <source>
        <dbReference type="EMBL" id="GEK81380.1"/>
    </source>
</evidence>
<dbReference type="AlphaFoldDB" id="A0AA87RE35"/>
<reference evidence="2 3" key="1">
    <citation type="submission" date="2019-07" db="EMBL/GenBank/DDBJ databases">
        <title>Whole genome shotgun sequence of Agrococcus baldri NBRC 103055.</title>
        <authorList>
            <person name="Hosoyama A."/>
            <person name="Uohara A."/>
            <person name="Ohji S."/>
            <person name="Ichikawa N."/>
        </authorList>
    </citation>
    <scope>NUCLEOTIDE SEQUENCE [LARGE SCALE GENOMIC DNA]</scope>
    <source>
        <strain evidence="2 3">NBRC 103055</strain>
    </source>
</reference>
<dbReference type="RefSeq" id="WP_186808283.1">
    <property type="nucleotide sequence ID" value="NZ_BJUU01000026.1"/>
</dbReference>
<organism evidence="2 3">
    <name type="scientific">Agrococcus baldri</name>
    <dbReference type="NCBI Taxonomy" id="153730"/>
    <lineage>
        <taxon>Bacteria</taxon>
        <taxon>Bacillati</taxon>
        <taxon>Actinomycetota</taxon>
        <taxon>Actinomycetes</taxon>
        <taxon>Micrococcales</taxon>
        <taxon>Microbacteriaceae</taxon>
        <taxon>Agrococcus</taxon>
    </lineage>
</organism>
<dbReference type="Pfam" id="PF04480">
    <property type="entry name" value="DUF559"/>
    <property type="match status" value="1"/>
</dbReference>
<feature type="domain" description="DUF559" evidence="1">
    <location>
        <begin position="214"/>
        <end position="270"/>
    </location>
</feature>
<keyword evidence="3" id="KW-1185">Reference proteome</keyword>
<dbReference type="InterPro" id="IPR007569">
    <property type="entry name" value="DUF559"/>
</dbReference>
<protein>
    <recommendedName>
        <fullName evidence="1">DUF559 domain-containing protein</fullName>
    </recommendedName>
</protein>
<evidence type="ECO:0000259" key="1">
    <source>
        <dbReference type="Pfam" id="PF04480"/>
    </source>
</evidence>
<name>A0AA87RE35_9MICO</name>